<keyword evidence="4" id="KW-0337">GPI-anchor biosynthesis</keyword>
<proteinExistence type="inferred from homology"/>
<dbReference type="PANTHER" id="PTHR13121:SF0">
    <property type="entry name" value="PHOSPHATIDYLINOSITOL GLYCAN ANCHOR BIOSYNTHESIS CLASS U PROTEIN"/>
    <property type="match status" value="1"/>
</dbReference>
<keyword evidence="11" id="KW-1185">Reference proteome</keyword>
<feature type="transmembrane region" description="Helical" evidence="9">
    <location>
        <begin position="366"/>
        <end position="391"/>
    </location>
</feature>
<keyword evidence="7 9" id="KW-1133">Transmembrane helix</keyword>
<feature type="transmembrane region" description="Helical" evidence="9">
    <location>
        <begin position="262"/>
        <end position="285"/>
    </location>
</feature>
<feature type="transmembrane region" description="Helical" evidence="9">
    <location>
        <begin position="200"/>
        <end position="219"/>
    </location>
</feature>
<feature type="transmembrane region" description="Helical" evidence="9">
    <location>
        <begin position="124"/>
        <end position="145"/>
    </location>
</feature>
<comment type="subcellular location">
    <subcellularLocation>
        <location evidence="1">Endoplasmic reticulum membrane</location>
        <topology evidence="1">Multi-pass membrane protein</topology>
    </subcellularLocation>
</comment>
<dbReference type="GO" id="GO:0006506">
    <property type="term" value="P:GPI anchor biosynthetic process"/>
    <property type="evidence" value="ECO:0007669"/>
    <property type="project" value="UniProtKB-KW"/>
</dbReference>
<name>A0A9P7BEW6_9ASCO</name>
<dbReference type="OrthoDB" id="549017at2759"/>
<keyword evidence="8 9" id="KW-0472">Membrane</keyword>
<feature type="transmembrane region" description="Helical" evidence="9">
    <location>
        <begin position="339"/>
        <end position="360"/>
    </location>
</feature>
<dbReference type="AlphaFoldDB" id="A0A9P7BEW6"/>
<evidence type="ECO:0000256" key="7">
    <source>
        <dbReference type="ARBA" id="ARBA00022989"/>
    </source>
</evidence>
<feature type="transmembrane region" description="Helical" evidence="9">
    <location>
        <begin position="6"/>
        <end position="23"/>
    </location>
</feature>
<evidence type="ECO:0000256" key="1">
    <source>
        <dbReference type="ARBA" id="ARBA00004477"/>
    </source>
</evidence>
<keyword evidence="6" id="KW-0256">Endoplasmic reticulum</keyword>
<dbReference type="GO" id="GO:0042765">
    <property type="term" value="C:GPI-anchor transamidase complex"/>
    <property type="evidence" value="ECO:0007669"/>
    <property type="project" value="InterPro"/>
</dbReference>
<organism evidence="10 11">
    <name type="scientific">Pichia californica</name>
    <dbReference type="NCBI Taxonomy" id="460514"/>
    <lineage>
        <taxon>Eukaryota</taxon>
        <taxon>Fungi</taxon>
        <taxon>Dikarya</taxon>
        <taxon>Ascomycota</taxon>
        <taxon>Saccharomycotina</taxon>
        <taxon>Pichiomycetes</taxon>
        <taxon>Pichiales</taxon>
        <taxon>Pichiaceae</taxon>
        <taxon>Pichia</taxon>
    </lineage>
</organism>
<evidence type="ECO:0000256" key="8">
    <source>
        <dbReference type="ARBA" id="ARBA00023136"/>
    </source>
</evidence>
<evidence type="ECO:0000256" key="4">
    <source>
        <dbReference type="ARBA" id="ARBA00022502"/>
    </source>
</evidence>
<evidence type="ECO:0000256" key="5">
    <source>
        <dbReference type="ARBA" id="ARBA00022692"/>
    </source>
</evidence>
<dbReference type="Pfam" id="PF06728">
    <property type="entry name" value="PIG-U"/>
    <property type="match status" value="1"/>
</dbReference>
<dbReference type="GO" id="GO:0016255">
    <property type="term" value="P:attachment of GPI anchor to protein"/>
    <property type="evidence" value="ECO:0007669"/>
    <property type="project" value="InterPro"/>
</dbReference>
<evidence type="ECO:0000313" key="10">
    <source>
        <dbReference type="EMBL" id="KAG0687064.1"/>
    </source>
</evidence>
<dbReference type="Proteomes" id="UP000697127">
    <property type="component" value="Unassembled WGS sequence"/>
</dbReference>
<keyword evidence="5 9" id="KW-0812">Transmembrane</keyword>
<dbReference type="InterPro" id="IPR009600">
    <property type="entry name" value="PIG-U"/>
</dbReference>
<evidence type="ECO:0008006" key="12">
    <source>
        <dbReference type="Google" id="ProtNLM"/>
    </source>
</evidence>
<feature type="transmembrane region" description="Helical" evidence="9">
    <location>
        <begin position="292"/>
        <end position="309"/>
    </location>
</feature>
<evidence type="ECO:0000256" key="9">
    <source>
        <dbReference type="SAM" id="Phobius"/>
    </source>
</evidence>
<comment type="pathway">
    <text evidence="2">Glycolipid biosynthesis; glycosylphosphatidylinositol-anchor biosynthesis.</text>
</comment>
<protein>
    <recommendedName>
        <fullName evidence="12">GPI transamidase component GAB1</fullName>
    </recommendedName>
</protein>
<dbReference type="EMBL" id="PUHW01000321">
    <property type="protein sequence ID" value="KAG0687064.1"/>
    <property type="molecule type" value="Genomic_DNA"/>
</dbReference>
<evidence type="ECO:0000256" key="6">
    <source>
        <dbReference type="ARBA" id="ARBA00022824"/>
    </source>
</evidence>
<comment type="similarity">
    <text evidence="3">Belongs to the PIGU family.</text>
</comment>
<evidence type="ECO:0000256" key="2">
    <source>
        <dbReference type="ARBA" id="ARBA00004687"/>
    </source>
</evidence>
<comment type="caution">
    <text evidence="10">The sequence shown here is derived from an EMBL/GenBank/DDBJ whole genome shotgun (WGS) entry which is preliminary data.</text>
</comment>
<evidence type="ECO:0000313" key="11">
    <source>
        <dbReference type="Proteomes" id="UP000697127"/>
    </source>
</evidence>
<feature type="transmembrane region" description="Helical" evidence="9">
    <location>
        <begin position="165"/>
        <end position="188"/>
    </location>
</feature>
<evidence type="ECO:0000256" key="3">
    <source>
        <dbReference type="ARBA" id="ARBA00010026"/>
    </source>
</evidence>
<gene>
    <name evidence="10" type="ORF">C6P40_002951</name>
</gene>
<reference evidence="10" key="1">
    <citation type="submission" date="2020-11" db="EMBL/GenBank/DDBJ databases">
        <title>Kefir isolates.</title>
        <authorList>
            <person name="Marcisauskas S."/>
            <person name="Kim Y."/>
            <person name="Blasche S."/>
        </authorList>
    </citation>
    <scope>NUCLEOTIDE SEQUENCE</scope>
    <source>
        <strain evidence="10">Olga-1</strain>
    </source>
</reference>
<accession>A0A9P7BEW6</accession>
<dbReference type="PANTHER" id="PTHR13121">
    <property type="entry name" value="GPI TRANSAMIDASE COMPONENT PIG-U"/>
    <property type="match status" value="1"/>
</dbReference>
<sequence length="416" mass="48437">MDISTIFVLASGTFLRFVVFIWIPNLSHVMDQFSLFATPINSYISLTEGIYLLSNGLNPYQQGEIIHHPPILLKFFAILKNFQIDDNFNTTIFYSILDLVICLQLIKINKLLNGNDGYSSLKIACFYMFNPFTILTSFAKSTYLINNLFVMSTFSALIKNQLDVSIILLSFSTYLTYYTWYLLVPICYWRYQNEKTVSSIIKSILLFISSITILFGISYKLSNNSFNFINLCYLTIIQLKKITPNLGLWWYFFTEIFDSFKYFYLSVFNLYSFILVLPLCTRFIVPNDKMKVMFVSWIIIGITNFAKPYPIFADYSLFYSSVFLFKPYFKYLKISPITMYAALFVVFLQSPSYYIVWMVLSSGNANFFYAVSLTLGLVSSVILSDFVWAFLKDEYYLKQKEINNGKEIPETSLTQI</sequence>